<organism evidence="2">
    <name type="scientific">Anopheles atroparvus</name>
    <name type="common">European mosquito</name>
    <dbReference type="NCBI Taxonomy" id="41427"/>
    <lineage>
        <taxon>Eukaryota</taxon>
        <taxon>Metazoa</taxon>
        <taxon>Ecdysozoa</taxon>
        <taxon>Arthropoda</taxon>
        <taxon>Hexapoda</taxon>
        <taxon>Insecta</taxon>
        <taxon>Pterygota</taxon>
        <taxon>Neoptera</taxon>
        <taxon>Endopterygota</taxon>
        <taxon>Diptera</taxon>
        <taxon>Nematocera</taxon>
        <taxon>Culicoidea</taxon>
        <taxon>Culicidae</taxon>
        <taxon>Anophelinae</taxon>
        <taxon>Anopheles</taxon>
    </lineage>
</organism>
<name>A0A182JJX5_ANOAO</name>
<protein>
    <submittedName>
        <fullName evidence="2">Uncharacterized protein</fullName>
    </submittedName>
</protein>
<reference evidence="2" key="1">
    <citation type="submission" date="2022-08" db="UniProtKB">
        <authorList>
            <consortium name="EnsemblMetazoa"/>
        </authorList>
    </citation>
    <scope>IDENTIFICATION</scope>
    <source>
        <strain evidence="2">EBRO</strain>
    </source>
</reference>
<feature type="region of interest" description="Disordered" evidence="1">
    <location>
        <begin position="1"/>
        <end position="23"/>
    </location>
</feature>
<feature type="region of interest" description="Disordered" evidence="1">
    <location>
        <begin position="88"/>
        <end position="121"/>
    </location>
</feature>
<dbReference type="EnsemblMetazoa" id="AATE019455-RA">
    <property type="protein sequence ID" value="AATE019455-PA.1"/>
    <property type="gene ID" value="AATE019455"/>
</dbReference>
<proteinExistence type="predicted"/>
<dbReference type="AlphaFoldDB" id="A0A182JJX5"/>
<accession>A0A182JJX5</accession>
<evidence type="ECO:0000256" key="1">
    <source>
        <dbReference type="SAM" id="MobiDB-lite"/>
    </source>
</evidence>
<sequence>MFSKFKSSTASAPPQNPYDNNPITQYFEIGKQVACAGPELIWKIHEGYRKTDGKPAACFRTKSNANSAHETISIQVVLGMVRENINRNTLTNNPSSPSGPKGVLVSTGAKAEKLNARSKSL</sequence>
<feature type="compositionally biased region" description="Polar residues" evidence="1">
    <location>
        <begin position="88"/>
        <end position="98"/>
    </location>
</feature>
<dbReference type="VEuPathDB" id="VectorBase:AATE019455"/>
<evidence type="ECO:0000313" key="2">
    <source>
        <dbReference type="EnsemblMetazoa" id="AATE019455-PA.1"/>
    </source>
</evidence>